<dbReference type="PROSITE" id="PS51034">
    <property type="entry name" value="ZP_2"/>
    <property type="match status" value="1"/>
</dbReference>
<dbReference type="PANTHER" id="PTHR11576">
    <property type="entry name" value="ZONA PELLUCIDA SPERM-BINDING PROTEIN 3"/>
    <property type="match status" value="1"/>
</dbReference>
<dbReference type="Gene3D" id="2.60.40.3210">
    <property type="entry name" value="Zona pellucida, ZP-N domain"/>
    <property type="match status" value="1"/>
</dbReference>
<dbReference type="RefSeq" id="XP_013854913.1">
    <property type="nucleotide sequence ID" value="XM_013999459.1"/>
</dbReference>
<name>A0A2I4AHE8_AUSLI</name>
<dbReference type="FunFam" id="2.60.40.3210:FF:000001">
    <property type="entry name" value="Zona pellucida sperm-binding protein 3"/>
    <property type="match status" value="1"/>
</dbReference>
<dbReference type="OrthoDB" id="8880842at2759"/>
<gene>
    <name evidence="3" type="primary">LOC106510747</name>
</gene>
<evidence type="ECO:0000259" key="1">
    <source>
        <dbReference type="PROSITE" id="PS51034"/>
    </source>
</evidence>
<feature type="domain" description="ZP" evidence="1">
    <location>
        <begin position="137"/>
        <end position="234"/>
    </location>
</feature>
<evidence type="ECO:0000313" key="3">
    <source>
        <dbReference type="RefSeq" id="XP_013854913.1"/>
    </source>
</evidence>
<dbReference type="GO" id="GO:2000344">
    <property type="term" value="P:positive regulation of acrosome reaction"/>
    <property type="evidence" value="ECO:0007669"/>
    <property type="project" value="TreeGrafter"/>
</dbReference>
<evidence type="ECO:0000313" key="2">
    <source>
        <dbReference type="Proteomes" id="UP000192220"/>
    </source>
</evidence>
<dbReference type="Proteomes" id="UP000192220">
    <property type="component" value="Unplaced"/>
</dbReference>
<accession>A0A2I4AHE8</accession>
<dbReference type="GO" id="GO:0031012">
    <property type="term" value="C:extracellular matrix"/>
    <property type="evidence" value="ECO:0007669"/>
    <property type="project" value="TreeGrafter"/>
</dbReference>
<sequence>MRELTRQREESLCQCLKSRGATCLHSTMESRQVFVLSFVLAGVVLSEALRGVRPPGYWAAGKQTAKSDKDFKLADGLQRERFGLFAEPAGRFHSKWPQSADDKLKWNFPEDPVEPVTRPPVQLKVVQPTVSNRVAVKCGESRVQVEVSQDLLGIGKLVSPDEVTLGGCPPAEVDHHSHVLVFESELHDCGSTLTVNEAGFVYAFKLIYDPMTLGTSPITRSQRTVIGVECHYVH</sequence>
<dbReference type="GeneID" id="106510747"/>
<dbReference type="GO" id="GO:0032190">
    <property type="term" value="F:acrosin binding"/>
    <property type="evidence" value="ECO:0007669"/>
    <property type="project" value="TreeGrafter"/>
</dbReference>
<reference evidence="3" key="1">
    <citation type="submission" date="2025-08" db="UniProtKB">
        <authorList>
            <consortium name="RefSeq"/>
        </authorList>
    </citation>
    <scope>IDENTIFICATION</scope>
    <source>
        <strain evidence="3">Quisiro</strain>
        <tissue evidence="3">Liver</tissue>
    </source>
</reference>
<dbReference type="KEGG" id="alim:106510747"/>
<dbReference type="GO" id="GO:0035803">
    <property type="term" value="P:egg coat formation"/>
    <property type="evidence" value="ECO:0007669"/>
    <property type="project" value="TreeGrafter"/>
</dbReference>
<dbReference type="InterPro" id="IPR055356">
    <property type="entry name" value="ZP-N"/>
</dbReference>
<protein>
    <submittedName>
        <fullName evidence="3">Uncharacterized protein LOC106510747</fullName>
    </submittedName>
</protein>
<keyword evidence="2" id="KW-1185">Reference proteome</keyword>
<dbReference type="InterPro" id="IPR001507">
    <property type="entry name" value="ZP_dom"/>
</dbReference>
<dbReference type="Pfam" id="PF23344">
    <property type="entry name" value="ZP-N"/>
    <property type="match status" value="1"/>
</dbReference>
<dbReference type="GO" id="GO:0007339">
    <property type="term" value="P:binding of sperm to zona pellucida"/>
    <property type="evidence" value="ECO:0007669"/>
    <property type="project" value="TreeGrafter"/>
</dbReference>
<dbReference type="PANTHER" id="PTHR11576:SF2">
    <property type="entry name" value="ZONA PELLUCIDA SPERM-BINDING PROTEIN 3"/>
    <property type="match status" value="1"/>
</dbReference>
<organism evidence="2 3">
    <name type="scientific">Austrofundulus limnaeus</name>
    <name type="common">Annual killifish</name>
    <dbReference type="NCBI Taxonomy" id="52670"/>
    <lineage>
        <taxon>Eukaryota</taxon>
        <taxon>Metazoa</taxon>
        <taxon>Chordata</taxon>
        <taxon>Craniata</taxon>
        <taxon>Vertebrata</taxon>
        <taxon>Euteleostomi</taxon>
        <taxon>Actinopterygii</taxon>
        <taxon>Neopterygii</taxon>
        <taxon>Teleostei</taxon>
        <taxon>Neoteleostei</taxon>
        <taxon>Acanthomorphata</taxon>
        <taxon>Ovalentaria</taxon>
        <taxon>Atherinomorphae</taxon>
        <taxon>Cyprinodontiformes</taxon>
        <taxon>Rivulidae</taxon>
        <taxon>Austrofundulus</taxon>
    </lineage>
</organism>
<dbReference type="InParanoid" id="A0A2I4AHE8"/>
<proteinExistence type="predicted"/>
<dbReference type="AlphaFoldDB" id="A0A2I4AHE8"/>